<dbReference type="Pfam" id="PF01487">
    <property type="entry name" value="DHquinase_I"/>
    <property type="match status" value="1"/>
</dbReference>
<comment type="catalytic activity">
    <reaction evidence="1 4">
        <text>3-dehydroquinate = 3-dehydroshikimate + H2O</text>
        <dbReference type="Rhea" id="RHEA:21096"/>
        <dbReference type="ChEBI" id="CHEBI:15377"/>
        <dbReference type="ChEBI" id="CHEBI:16630"/>
        <dbReference type="ChEBI" id="CHEBI:32364"/>
        <dbReference type="EC" id="4.2.1.10"/>
    </reaction>
</comment>
<evidence type="ECO:0000256" key="4">
    <source>
        <dbReference type="HAMAP-Rule" id="MF_00214"/>
    </source>
</evidence>
<evidence type="ECO:0000256" key="1">
    <source>
        <dbReference type="ARBA" id="ARBA00001864"/>
    </source>
</evidence>
<feature type="binding site" evidence="4">
    <location>
        <position position="199"/>
    </location>
    <ligand>
        <name>3-dehydroquinate</name>
        <dbReference type="ChEBI" id="CHEBI:32364"/>
    </ligand>
</feature>
<feature type="active site" description="Schiff-base intermediate with substrate" evidence="4">
    <location>
        <position position="143"/>
    </location>
</feature>
<evidence type="ECO:0000256" key="3">
    <source>
        <dbReference type="ARBA" id="ARBA00023270"/>
    </source>
</evidence>
<dbReference type="PANTHER" id="PTHR43699">
    <property type="entry name" value="3-DEHYDROQUINATE DEHYDRATASE"/>
    <property type="match status" value="1"/>
</dbReference>
<dbReference type="EMBL" id="AP025698">
    <property type="protein sequence ID" value="BDH79620.1"/>
    <property type="molecule type" value="Genomic_DNA"/>
</dbReference>
<feature type="active site" description="Proton donor/acceptor" evidence="4">
    <location>
        <position position="117"/>
    </location>
</feature>
<keyword evidence="3 4" id="KW-0704">Schiff base</keyword>
<dbReference type="HAMAP" id="MF_00214">
    <property type="entry name" value="AroD"/>
    <property type="match status" value="1"/>
</dbReference>
<comment type="subunit">
    <text evidence="4">Homodimer.</text>
</comment>
<dbReference type="EC" id="4.2.1.10" evidence="4"/>
<organism evidence="5 6">
    <name type="scientific">Methanothermobacter tenebrarum</name>
    <dbReference type="NCBI Taxonomy" id="680118"/>
    <lineage>
        <taxon>Archaea</taxon>
        <taxon>Methanobacteriati</taxon>
        <taxon>Methanobacteriota</taxon>
        <taxon>Methanomada group</taxon>
        <taxon>Methanobacteria</taxon>
        <taxon>Methanobacteriales</taxon>
        <taxon>Methanobacteriaceae</taxon>
        <taxon>Methanothermobacter</taxon>
    </lineage>
</organism>
<dbReference type="InterPro" id="IPR050146">
    <property type="entry name" value="Type-I_3-dehydroquinase"/>
</dbReference>
<comment type="caution">
    <text evidence="4">Lacks conserved residue(s) required for the propagation of feature annotation.</text>
</comment>
<comment type="pathway">
    <text evidence="4">Metabolic intermediate biosynthesis; chorismate biosynthesis; chorismate from D-erythrose 4-phosphate and phosphoenolpyruvate: step 3/7.</text>
</comment>
<comment type="similarity">
    <text evidence="4">Belongs to the type-I 3-dehydroquinase family.</text>
</comment>
<protein>
    <recommendedName>
        <fullName evidence="4">3-dehydroquinate dehydratase</fullName>
        <shortName evidence="4">3-dehydroquinase</shortName>
        <ecNumber evidence="4">4.2.1.10</ecNumber>
    </recommendedName>
    <alternativeName>
        <fullName evidence="4">Type I DHQase</fullName>
    </alternativeName>
    <alternativeName>
        <fullName evidence="4">Type I dehydroquinase</fullName>
        <shortName evidence="4">DHQ1</shortName>
    </alternativeName>
</protein>
<dbReference type="SUPFAM" id="SSF51569">
    <property type="entry name" value="Aldolase"/>
    <property type="match status" value="1"/>
</dbReference>
<proteinExistence type="inferred from homology"/>
<evidence type="ECO:0000313" key="5">
    <source>
        <dbReference type="EMBL" id="BDH79620.1"/>
    </source>
</evidence>
<keyword evidence="4" id="KW-0057">Aromatic amino acid biosynthesis</keyword>
<reference evidence="5 6" key="1">
    <citation type="submission" date="2022-04" db="EMBL/GenBank/DDBJ databases">
        <title>Complete genome of Methanothermobacter tenebrarum strain RMAS.</title>
        <authorList>
            <person name="Nakamura K."/>
            <person name="Oshima K."/>
            <person name="Hattori M."/>
            <person name="Kamagata Y."/>
            <person name="Takamizawa K."/>
        </authorList>
    </citation>
    <scope>NUCLEOTIDE SEQUENCE [LARGE SCALE GENOMIC DNA]</scope>
    <source>
        <strain evidence="5 6">RMAS</strain>
    </source>
</reference>
<dbReference type="CDD" id="cd00502">
    <property type="entry name" value="DHQase_I"/>
    <property type="match status" value="1"/>
</dbReference>
<gene>
    <name evidence="4" type="primary">aroD</name>
    <name evidence="5" type="ORF">MTTB_09990</name>
</gene>
<name>A0ABN6PBL9_9EURY</name>
<feature type="binding site" evidence="4">
    <location>
        <position position="180"/>
    </location>
    <ligand>
        <name>3-dehydroquinate</name>
        <dbReference type="ChEBI" id="CHEBI:32364"/>
    </ligand>
</feature>
<feature type="binding site" evidence="4">
    <location>
        <position position="203"/>
    </location>
    <ligand>
        <name>3-dehydroquinate</name>
        <dbReference type="ChEBI" id="CHEBI:32364"/>
    </ligand>
</feature>
<dbReference type="GeneID" id="71965519"/>
<keyword evidence="2 4" id="KW-0456">Lyase</keyword>
<comment type="function">
    <text evidence="4">Involved in the third step of the chorismate pathway, which leads to the biosynthesis of aromatic amino acids. Catalyzes the cis-dehydration of 3-dehydroquinate (DHQ) and introduces the first double bond of the aromatic ring to yield 3-dehydroshikimate.</text>
</comment>
<evidence type="ECO:0000256" key="2">
    <source>
        <dbReference type="ARBA" id="ARBA00023239"/>
    </source>
</evidence>
<dbReference type="NCBIfam" id="TIGR01093">
    <property type="entry name" value="aroD"/>
    <property type="match status" value="1"/>
</dbReference>
<accession>A0ABN6PBL9</accession>
<feature type="binding site" evidence="4">
    <location>
        <begin position="32"/>
        <end position="34"/>
    </location>
    <ligand>
        <name>3-dehydroquinate</name>
        <dbReference type="ChEBI" id="CHEBI:32364"/>
    </ligand>
</feature>
<dbReference type="Proteomes" id="UP000831817">
    <property type="component" value="Chromosome"/>
</dbReference>
<feature type="binding site" evidence="4">
    <location>
        <position position="62"/>
    </location>
    <ligand>
        <name>3-dehydroquinate</name>
        <dbReference type="ChEBI" id="CHEBI:32364"/>
    </ligand>
</feature>
<dbReference type="Gene3D" id="3.20.20.70">
    <property type="entry name" value="Aldolase class I"/>
    <property type="match status" value="1"/>
</dbReference>
<dbReference type="RefSeq" id="WP_248563965.1">
    <property type="nucleotide sequence ID" value="NZ_AP025698.1"/>
</dbReference>
<sequence length="223" mass="24958">MTLICAPIMEKNIKEIPKIATEYTQRGADILEIRIDAIKNPSKAKIKELAGNIQSPFIATNRSSEEGGLFKGSEKERIELLAAAAEEAEYVDIELRTKKEELKKIIELPVKKIISYHNFHETPTLERLSRIVKEEKRIGHIAKVAVMPNTIKDTLTILELSSKEDDLIAISMGELGKYTRIITPLFGSPITYATGGKPSAPGQLEIEKTRLILKELKPKEKIV</sequence>
<evidence type="ECO:0000313" key="6">
    <source>
        <dbReference type="Proteomes" id="UP000831817"/>
    </source>
</evidence>
<dbReference type="InterPro" id="IPR013785">
    <property type="entry name" value="Aldolase_TIM"/>
</dbReference>
<dbReference type="InterPro" id="IPR001381">
    <property type="entry name" value="DHquinase_I"/>
</dbReference>
<keyword evidence="4" id="KW-0028">Amino-acid biosynthesis</keyword>
<keyword evidence="6" id="KW-1185">Reference proteome</keyword>
<dbReference type="PANTHER" id="PTHR43699:SF1">
    <property type="entry name" value="3-DEHYDROQUINATE DEHYDRATASE"/>
    <property type="match status" value="1"/>
</dbReference>